<keyword evidence="3" id="KW-1185">Reference proteome</keyword>
<feature type="signal peptide" evidence="1">
    <location>
        <begin position="1"/>
        <end position="18"/>
    </location>
</feature>
<name>A0A8C9SPQ1_SCLFO</name>
<evidence type="ECO:0000313" key="2">
    <source>
        <dbReference type="Ensembl" id="ENSSFOP00015039950.1"/>
    </source>
</evidence>
<dbReference type="GeneTree" id="ENSGT00940000175275"/>
<organism evidence="2 3">
    <name type="scientific">Scleropages formosus</name>
    <name type="common">Asian bonytongue</name>
    <name type="synonym">Osteoglossum formosum</name>
    <dbReference type="NCBI Taxonomy" id="113540"/>
    <lineage>
        <taxon>Eukaryota</taxon>
        <taxon>Metazoa</taxon>
        <taxon>Chordata</taxon>
        <taxon>Craniata</taxon>
        <taxon>Vertebrata</taxon>
        <taxon>Euteleostomi</taxon>
        <taxon>Actinopterygii</taxon>
        <taxon>Neopterygii</taxon>
        <taxon>Teleostei</taxon>
        <taxon>Osteoglossocephala</taxon>
        <taxon>Osteoglossomorpha</taxon>
        <taxon>Osteoglossiformes</taxon>
        <taxon>Osteoglossidae</taxon>
        <taxon>Scleropages</taxon>
    </lineage>
</organism>
<reference evidence="2 3" key="1">
    <citation type="submission" date="2019-04" db="EMBL/GenBank/DDBJ databases">
        <authorList>
            <consortium name="Wellcome Sanger Institute Data Sharing"/>
        </authorList>
    </citation>
    <scope>NUCLEOTIDE SEQUENCE [LARGE SCALE GENOMIC DNA]</scope>
</reference>
<accession>A0A8C9SPQ1</accession>
<sequence length="159" mass="18252">MVPHQLLLWRCLICVSLCRAPGVPRWLVCVSVALTANVMSMLYFLRDVCQAELKPEVTETIRSITWKKQKDKIAEWDGSDKPEYYGRCSKDQCDLSPTTGVLVMKGLKREDEWTYSAEINGKTSQEEFLVLVEKRLQYFTFNVMVIAGVETYLGTRSET</sequence>
<feature type="chain" id="PRO_5034145485" evidence="1">
    <location>
        <begin position="19"/>
        <end position="159"/>
    </location>
</feature>
<reference evidence="2" key="2">
    <citation type="submission" date="2025-08" db="UniProtKB">
        <authorList>
            <consortium name="Ensembl"/>
        </authorList>
    </citation>
    <scope>IDENTIFICATION</scope>
</reference>
<reference evidence="2" key="3">
    <citation type="submission" date="2025-09" db="UniProtKB">
        <authorList>
            <consortium name="Ensembl"/>
        </authorList>
    </citation>
    <scope>IDENTIFICATION</scope>
</reference>
<evidence type="ECO:0000313" key="3">
    <source>
        <dbReference type="Proteomes" id="UP000694397"/>
    </source>
</evidence>
<dbReference type="OrthoDB" id="8963023at2759"/>
<keyword evidence="1" id="KW-0732">Signal</keyword>
<dbReference type="Ensembl" id="ENSSFOT00015080998.1">
    <property type="protein sequence ID" value="ENSSFOP00015039950.1"/>
    <property type="gene ID" value="ENSSFOG00015029125.1"/>
</dbReference>
<dbReference type="Gene3D" id="2.60.40.10">
    <property type="entry name" value="Immunoglobulins"/>
    <property type="match status" value="1"/>
</dbReference>
<evidence type="ECO:0000256" key="1">
    <source>
        <dbReference type="SAM" id="SignalP"/>
    </source>
</evidence>
<dbReference type="InterPro" id="IPR013783">
    <property type="entry name" value="Ig-like_fold"/>
</dbReference>
<dbReference type="Proteomes" id="UP000694397">
    <property type="component" value="Chromosome 14"/>
</dbReference>
<dbReference type="AlphaFoldDB" id="A0A8C9SPQ1"/>
<proteinExistence type="predicted"/>
<protein>
    <submittedName>
        <fullName evidence="2">Uncharacterized protein</fullName>
    </submittedName>
</protein>